<dbReference type="InterPro" id="IPR006171">
    <property type="entry name" value="TOPRIM_dom"/>
</dbReference>
<dbReference type="PROSITE" id="PS00396">
    <property type="entry name" value="TOPO_IA_1"/>
    <property type="match status" value="1"/>
</dbReference>
<dbReference type="Pfam" id="PF01131">
    <property type="entry name" value="Topoisom_bac"/>
    <property type="match status" value="1"/>
</dbReference>
<dbReference type="InterPro" id="IPR015943">
    <property type="entry name" value="WD40/YVTN_repeat-like_dom_sf"/>
</dbReference>
<accession>A0A3L6QW05</accession>
<dbReference type="Gene3D" id="1.10.290.10">
    <property type="entry name" value="Topoisomerase I, domain 4"/>
    <property type="match status" value="1"/>
</dbReference>
<dbReference type="GO" id="GO:0003677">
    <property type="term" value="F:DNA binding"/>
    <property type="evidence" value="ECO:0007669"/>
    <property type="project" value="UniProtKB-KW"/>
</dbReference>
<name>A0A3L6QW05_PANMI</name>
<keyword evidence="13" id="KW-1185">Reference proteome</keyword>
<dbReference type="InterPro" id="IPR034144">
    <property type="entry name" value="TOPRIM_TopoIII"/>
</dbReference>
<dbReference type="GO" id="GO:0006310">
    <property type="term" value="P:DNA recombination"/>
    <property type="evidence" value="ECO:0007669"/>
    <property type="project" value="TreeGrafter"/>
</dbReference>
<dbReference type="Gene3D" id="2.130.10.10">
    <property type="entry name" value="YVTN repeat-like/Quinoprotein amine dehydrogenase"/>
    <property type="match status" value="1"/>
</dbReference>
<dbReference type="GO" id="GO:0006281">
    <property type="term" value="P:DNA repair"/>
    <property type="evidence" value="ECO:0007669"/>
    <property type="project" value="TreeGrafter"/>
</dbReference>
<dbReference type="PRINTS" id="PR00417">
    <property type="entry name" value="PRTPISMRASEI"/>
</dbReference>
<dbReference type="Gene3D" id="3.40.50.140">
    <property type="match status" value="1"/>
</dbReference>
<dbReference type="CDD" id="cd00186">
    <property type="entry name" value="TOP1Ac"/>
    <property type="match status" value="1"/>
</dbReference>
<evidence type="ECO:0000313" key="12">
    <source>
        <dbReference type="EMBL" id="RLM87454.1"/>
    </source>
</evidence>
<feature type="domain" description="Topo IA-type catalytic" evidence="11">
    <location>
        <begin position="819"/>
        <end position="1239"/>
    </location>
</feature>
<dbReference type="EC" id="5.6.2.1" evidence="3"/>
<dbReference type="FunFam" id="1.10.290.10:FF:000001">
    <property type="entry name" value="DNA topoisomerase"/>
    <property type="match status" value="1"/>
</dbReference>
<evidence type="ECO:0000256" key="8">
    <source>
        <dbReference type="ARBA" id="ARBA00068538"/>
    </source>
</evidence>
<protein>
    <recommendedName>
        <fullName evidence="8">DNA topoisomerase 3-beta</fullName>
        <ecNumber evidence="3">5.6.2.1</ecNumber>
    </recommendedName>
</protein>
<evidence type="ECO:0000256" key="3">
    <source>
        <dbReference type="ARBA" id="ARBA00012891"/>
    </source>
</evidence>
<dbReference type="InterPro" id="IPR001680">
    <property type="entry name" value="WD40_rpt"/>
</dbReference>
<dbReference type="InterPro" id="IPR013826">
    <property type="entry name" value="Topo_IA_cen_sub3"/>
</dbReference>
<feature type="compositionally biased region" description="Gly residues" evidence="9">
    <location>
        <begin position="262"/>
        <end position="274"/>
    </location>
</feature>
<dbReference type="GO" id="GO:0006265">
    <property type="term" value="P:DNA topological change"/>
    <property type="evidence" value="ECO:0007669"/>
    <property type="project" value="InterPro"/>
</dbReference>
<dbReference type="Pfam" id="PF23546">
    <property type="entry name" value="Zn_ribbon_TOP3B"/>
    <property type="match status" value="1"/>
</dbReference>
<dbReference type="InterPro" id="IPR013825">
    <property type="entry name" value="Topo_IA_cen_sub2"/>
</dbReference>
<reference evidence="13" key="1">
    <citation type="journal article" date="2019" name="Nat. Commun.">
        <title>The genome of broomcorn millet.</title>
        <authorList>
            <person name="Zou C."/>
            <person name="Miki D."/>
            <person name="Li D."/>
            <person name="Tang Q."/>
            <person name="Xiao L."/>
            <person name="Rajput S."/>
            <person name="Deng P."/>
            <person name="Jia W."/>
            <person name="Huang R."/>
            <person name="Zhang M."/>
            <person name="Sun Y."/>
            <person name="Hu J."/>
            <person name="Fu X."/>
            <person name="Schnable P.S."/>
            <person name="Li F."/>
            <person name="Zhang H."/>
            <person name="Feng B."/>
            <person name="Zhu X."/>
            <person name="Liu R."/>
            <person name="Schnable J.C."/>
            <person name="Zhu J.-K."/>
            <person name="Zhang H."/>
        </authorList>
    </citation>
    <scope>NUCLEOTIDE SEQUENCE [LARGE SCALE GENOMIC DNA]</scope>
</reference>
<dbReference type="PANTHER" id="PTHR11390">
    <property type="entry name" value="PROKARYOTIC DNA TOPOISOMERASE"/>
    <property type="match status" value="1"/>
</dbReference>
<dbReference type="InterPro" id="IPR003601">
    <property type="entry name" value="Topo_IA_2"/>
</dbReference>
<dbReference type="GO" id="GO:0003917">
    <property type="term" value="F:DNA topoisomerase type I (single strand cut, ATP-independent) activity"/>
    <property type="evidence" value="ECO:0007669"/>
    <property type="project" value="UniProtKB-EC"/>
</dbReference>
<dbReference type="InterPro" id="IPR056452">
    <property type="entry name" value="Zn_ribbon_TOP3B"/>
</dbReference>
<feature type="region of interest" description="Disordered" evidence="9">
    <location>
        <begin position="255"/>
        <end position="276"/>
    </location>
</feature>
<dbReference type="PROSITE" id="PS52039">
    <property type="entry name" value="TOPO_IA_2"/>
    <property type="match status" value="1"/>
</dbReference>
<dbReference type="CDD" id="cd03362">
    <property type="entry name" value="TOPRIM_TopoIA_TopoIII"/>
    <property type="match status" value="1"/>
</dbReference>
<feature type="domain" description="Toprim" evidence="10">
    <location>
        <begin position="658"/>
        <end position="801"/>
    </location>
</feature>
<dbReference type="SMART" id="SM00437">
    <property type="entry name" value="TOP1Ac"/>
    <property type="match status" value="1"/>
</dbReference>
<dbReference type="InterPro" id="IPR013497">
    <property type="entry name" value="Topo_IA_cen"/>
</dbReference>
<dbReference type="SUPFAM" id="SSF56712">
    <property type="entry name" value="Prokaryotic type I DNA topoisomerase"/>
    <property type="match status" value="1"/>
</dbReference>
<evidence type="ECO:0000256" key="7">
    <source>
        <dbReference type="ARBA" id="ARBA00060299"/>
    </source>
</evidence>
<dbReference type="InterPro" id="IPR036322">
    <property type="entry name" value="WD40_repeat_dom_sf"/>
</dbReference>
<feature type="compositionally biased region" description="Low complexity" evidence="9">
    <location>
        <begin position="83"/>
        <end position="92"/>
    </location>
</feature>
<dbReference type="InterPro" id="IPR023405">
    <property type="entry name" value="Topo_IA_core_domain"/>
</dbReference>
<evidence type="ECO:0000256" key="2">
    <source>
        <dbReference type="ARBA" id="ARBA00009446"/>
    </source>
</evidence>
<dbReference type="Pfam" id="PF23754">
    <property type="entry name" value="Beta-prop_IP5PC_F"/>
    <property type="match status" value="2"/>
</dbReference>
<dbReference type="InterPro" id="IPR013824">
    <property type="entry name" value="Topo_IA_cen_sub1"/>
</dbReference>
<comment type="similarity">
    <text evidence="2">Belongs to the type IA topoisomerase family.</text>
</comment>
<evidence type="ECO:0000256" key="4">
    <source>
        <dbReference type="ARBA" id="ARBA00023029"/>
    </source>
</evidence>
<keyword evidence="4" id="KW-0799">Topoisomerase</keyword>
<dbReference type="GO" id="GO:0005634">
    <property type="term" value="C:nucleus"/>
    <property type="evidence" value="ECO:0007669"/>
    <property type="project" value="TreeGrafter"/>
</dbReference>
<dbReference type="Proteomes" id="UP000275267">
    <property type="component" value="Unassembled WGS sequence"/>
</dbReference>
<dbReference type="Gene3D" id="2.70.20.10">
    <property type="entry name" value="Topoisomerase I, domain 3"/>
    <property type="match status" value="1"/>
</dbReference>
<dbReference type="FunFam" id="3.40.50.140:FF:000002">
    <property type="entry name" value="DNA topoisomerase"/>
    <property type="match status" value="1"/>
</dbReference>
<dbReference type="InterPro" id="IPR023406">
    <property type="entry name" value="Topo_IA_AS"/>
</dbReference>
<dbReference type="SUPFAM" id="SSF56219">
    <property type="entry name" value="DNase I-like"/>
    <property type="match status" value="1"/>
</dbReference>
<evidence type="ECO:0000256" key="5">
    <source>
        <dbReference type="ARBA" id="ARBA00023125"/>
    </source>
</evidence>
<comment type="function">
    <text evidence="7">Releases the supercoiling and torsional tension of DNA introduced during the DNA replication and transcription by transiently cleaving and rejoining one strand of the DNA duplex. Introduces a single-strand break via transesterification at a target site in duplex DNA. The scissile phosphodiester is attacked by the catalytic tyrosine of the enzyme, resulting in the formation of a DNA-(5'-phosphotyrosyl)-enzyme intermediate and the expulsion of a 3'-OH DNA strand. The free DNA strand than undergoes passage around the unbroken strand thus removing DNA supercoils. Finally, in the religation step, the DNA 3'-OH attacks the covalent intermediate to expel the active-site tyrosine and restore the DNA phosphodiester backbone.</text>
</comment>
<keyword evidence="6" id="KW-0413">Isomerase</keyword>
<feature type="region of interest" description="Disordered" evidence="9">
    <location>
        <begin position="1"/>
        <end position="38"/>
    </location>
</feature>
<dbReference type="PANTHER" id="PTHR11390:SF20">
    <property type="entry name" value="DNA TOPOISOMERASE 3-BETA-1"/>
    <property type="match status" value="1"/>
</dbReference>
<evidence type="ECO:0000256" key="9">
    <source>
        <dbReference type="SAM" id="MobiDB-lite"/>
    </source>
</evidence>
<feature type="region of interest" description="Disordered" evidence="9">
    <location>
        <begin position="415"/>
        <end position="441"/>
    </location>
</feature>
<feature type="region of interest" description="Disordered" evidence="9">
    <location>
        <begin position="55"/>
        <end position="103"/>
    </location>
</feature>
<dbReference type="PROSITE" id="PS50880">
    <property type="entry name" value="TOPRIM"/>
    <property type="match status" value="1"/>
</dbReference>
<dbReference type="InterPro" id="IPR003602">
    <property type="entry name" value="Topo_IA_DNA-bd_dom"/>
</dbReference>
<sequence>MEPDDDLPVSRAPPPQRRGISYSQPLSRDVASARRAALRNHSLDDEHILPVSHSLNYPLHQDPTAGGPHAGYHPPLPPHQHHPSASYSSGSRRSGGGGASEGSMTLERAMSEYGGGSGTLPEFVGAGGGKGIFRVPLRAAMHPGRPPPLEVRPHPLRETQAGSFLRTLAAEPQRRQLWAGAESGIRVWALEEVFAEWGAGARRGDEESAPFREGVPAPPALCVAVDRANRLLWTGHKDGRIRSWRMDLDVAATAPAPPAAGAGDGGGSVGGSSHAGGNNNAPVFREALTWQAYGRTPVLSMVVTSYGEIWSGSEGGVIKAWPYDAIAKSLSLSPEERHMAALLVERAYIDLRNHCTVGNVCSLPASDVKHMLADHSRAKVWTVTSMTFALWDARTRELLKVFGMDGQVESAKLETPAMTEQPMEEEVNPKAKPSKKDKSQGSLNFFQKSRNALIGAADAVRRVATKGTFVEDNRRTGAVAQVMDGTIWSGCTNGAIIQWDGNGMRVQEFQHHTSSVQCIKALGERVWVGYASGTIQVMDAEGNILAGWTGHSCPVIRMAIGGSYIYTLAHHGGIRGWPLNSPGPLDDIIRTELSNRELSYTRMEKINIMVGSWNVAQGKASAESLRSWLGSVSSDVGLVVVGLQEVEMGAGFLAISAAKETVAEKPSIALSIASALSGGRMSTRKGSTDVHEFDGMFQGSYANFKVTSVIGHVFSVDFPPAYQNWEGTDPMDLFEAPVLRSECNPKAHIRRHLAQEARGCTYLILWLDCDREGENICYEVIECTGIPENEAGRRIFRARFSSVTEKDILSAMNNLVLPNKDEALSVDARQEIDLKVGVAFTRFQTRYFQGKYGNLDSRVISYGPCQTPTLGFCVQRYQQITTFKPEKFWSLKTYIIKDGDEIQLEWDRKKLFDFDVTVMFQKMVASDGTLKIADVSVKEECKTRPSGLNTVNMLKVASSALGIGPQTAMHLAERLYTQGFISYPRTESTAYPASFDFRSALAVLVHNPLWSNDVRTLLDAGFVKPRQGHDAGDHPPITPMRSATEEGLGTDAWRLYQYICQHFIGTVSPDCRYTRTAIEFTSGGETFHCVGYRVTHKGFTSIMPWLAVSENSLPAFKKGDSVSIHKVDIYEGSTTPPDYLSESELISLMEKNGIGTDASIPVHINNICERNYVQVNSGRRLVPTPLGTTLIRGYQCIDADLCLPDIRSFIEQQITLIAKGKADHLQVIQHVIQQFMKKYSYFVKKIENMDALFEAQFSPLADSGRLLSKCGKCGRYMKYISTQPMRLYCITCEDVYYLPQNGSIKLYKEIICPLDGFELLLFSMVGPDAKSFPLCPFCYTNPPFEGIDKLFGALKIDDTGKVGKGAGMPCSLCPHPTCKQSMITQGVCACPECSGTLILDPVSAPKWRLYCNMCNCIVLLPHAAHRITTTDKKCLTCESTIIEVDFNKKTTPLQDGATLHEGCILCDDLLHSLIEMKHGKSFFMRRGCLKPLHPPTEDGRLKIRFEFKEMSRVQPKLTL</sequence>
<gene>
    <name evidence="12" type="ORF">C2845_PM04G20380</name>
</gene>
<keyword evidence="5" id="KW-0238">DNA-binding</keyword>
<dbReference type="InterPro" id="IPR036691">
    <property type="entry name" value="Endo/exonu/phosph_ase_sf"/>
</dbReference>
<evidence type="ECO:0000313" key="13">
    <source>
        <dbReference type="Proteomes" id="UP000275267"/>
    </source>
</evidence>
<evidence type="ECO:0000256" key="6">
    <source>
        <dbReference type="ARBA" id="ARBA00023235"/>
    </source>
</evidence>
<evidence type="ECO:0000256" key="1">
    <source>
        <dbReference type="ARBA" id="ARBA00000213"/>
    </source>
</evidence>
<dbReference type="Pfam" id="PF01751">
    <property type="entry name" value="Toprim"/>
    <property type="match status" value="1"/>
</dbReference>
<dbReference type="SMART" id="SM00493">
    <property type="entry name" value="TOPRIM"/>
    <property type="match status" value="1"/>
</dbReference>
<proteinExistence type="inferred from homology"/>
<evidence type="ECO:0000259" key="10">
    <source>
        <dbReference type="PROSITE" id="PS50880"/>
    </source>
</evidence>
<dbReference type="SUPFAM" id="SSF50978">
    <property type="entry name" value="WD40 repeat-like"/>
    <property type="match status" value="1"/>
</dbReference>
<comment type="caution">
    <text evidence="12">The sequence shown here is derived from an EMBL/GenBank/DDBJ whole genome shotgun (WGS) entry which is preliminary data.</text>
</comment>
<dbReference type="Gene3D" id="1.10.460.10">
    <property type="entry name" value="Topoisomerase I, domain 2"/>
    <property type="match status" value="1"/>
</dbReference>
<dbReference type="InterPro" id="IPR000380">
    <property type="entry name" value="Topo_IA"/>
</dbReference>
<dbReference type="OrthoDB" id="1925875at2759"/>
<dbReference type="InterPro" id="IPR056454">
    <property type="entry name" value="Beta-prop_IP5PC_F"/>
</dbReference>
<evidence type="ECO:0000259" key="11">
    <source>
        <dbReference type="PROSITE" id="PS52039"/>
    </source>
</evidence>
<dbReference type="SMART" id="SM00320">
    <property type="entry name" value="WD40"/>
    <property type="match status" value="4"/>
</dbReference>
<organism evidence="12 13">
    <name type="scientific">Panicum miliaceum</name>
    <name type="common">Proso millet</name>
    <name type="synonym">Broomcorn millet</name>
    <dbReference type="NCBI Taxonomy" id="4540"/>
    <lineage>
        <taxon>Eukaryota</taxon>
        <taxon>Viridiplantae</taxon>
        <taxon>Streptophyta</taxon>
        <taxon>Embryophyta</taxon>
        <taxon>Tracheophyta</taxon>
        <taxon>Spermatophyta</taxon>
        <taxon>Magnoliopsida</taxon>
        <taxon>Liliopsida</taxon>
        <taxon>Poales</taxon>
        <taxon>Poaceae</taxon>
        <taxon>PACMAD clade</taxon>
        <taxon>Panicoideae</taxon>
        <taxon>Panicodae</taxon>
        <taxon>Paniceae</taxon>
        <taxon>Panicinae</taxon>
        <taxon>Panicum</taxon>
        <taxon>Panicum sect. Panicum</taxon>
    </lineage>
</organism>
<comment type="catalytic activity">
    <reaction evidence="1">
        <text>ATP-independent breakage of single-stranded DNA, followed by passage and rejoining.</text>
        <dbReference type="EC" id="5.6.2.1"/>
    </reaction>
</comment>
<dbReference type="SUPFAM" id="SSF50969">
    <property type="entry name" value="YVTN repeat-like/Quinoprotein amine dehydrogenase"/>
    <property type="match status" value="1"/>
</dbReference>
<dbReference type="EMBL" id="PQIB02000011">
    <property type="protein sequence ID" value="RLM87454.1"/>
    <property type="molecule type" value="Genomic_DNA"/>
</dbReference>
<dbReference type="InterPro" id="IPR011044">
    <property type="entry name" value="Quino_amine_DH_bsu"/>
</dbReference>
<dbReference type="SMART" id="SM00436">
    <property type="entry name" value="TOP1Bc"/>
    <property type="match status" value="1"/>
</dbReference>
<dbReference type="STRING" id="4540.A0A3L6QW05"/>